<reference evidence="2" key="2">
    <citation type="submission" date="2020-11" db="EMBL/GenBank/DDBJ databases">
        <authorList>
            <person name="Cecchin M."/>
            <person name="Marcolungo L."/>
            <person name="Rossato M."/>
            <person name="Girolomoni L."/>
            <person name="Cosentino E."/>
            <person name="Cuine S."/>
            <person name="Li-Beisson Y."/>
            <person name="Delledonne M."/>
            <person name="Ballottari M."/>
        </authorList>
    </citation>
    <scope>NUCLEOTIDE SEQUENCE</scope>
    <source>
        <strain evidence="2">211/11P</strain>
        <tissue evidence="2">Whole cell</tissue>
    </source>
</reference>
<dbReference type="Proteomes" id="UP001055712">
    <property type="component" value="Unassembled WGS sequence"/>
</dbReference>
<evidence type="ECO:0000313" key="3">
    <source>
        <dbReference type="Proteomes" id="UP001055712"/>
    </source>
</evidence>
<comment type="caution">
    <text evidence="2">The sequence shown here is derived from an EMBL/GenBank/DDBJ whole genome shotgun (WGS) entry which is preliminary data.</text>
</comment>
<keyword evidence="3" id="KW-1185">Reference proteome</keyword>
<proteinExistence type="predicted"/>
<dbReference type="InterPro" id="IPR056683">
    <property type="entry name" value="DUF7781"/>
</dbReference>
<dbReference type="OrthoDB" id="513814at2759"/>
<sequence length="315" mass="32999">MTEISTLADLLERFTVDAQPECTLKLRTKTGPFVVGADLTRVTAVGSNTAALVIKPSRSGQLWRRLRIDNSGTMTLRSRKLQWWLFTLDVIGHANPLSRSFDLTYRLATKWDISRGEYRNKRRYDVSPKTEARAHWSISYSLPAVEGSLGAAAQQAVSREVHADVGYAHLSIPRVELVVWPRGRPNEPAELTSSPAAAAPASSSMDAAVAAVAGGVAAAAGEAGPVAGDPQACSAAVEAAEGAAAGSGAALALVPVATPDLQPGVPLPLGASAASEPALGGGAASGTQRKRNGLAELQGHITELTGRWWDKVVQR</sequence>
<protein>
    <recommendedName>
        <fullName evidence="1">DUF7781 domain-containing protein</fullName>
    </recommendedName>
</protein>
<accession>A0A9D4TN26</accession>
<evidence type="ECO:0000259" key="1">
    <source>
        <dbReference type="Pfam" id="PF25003"/>
    </source>
</evidence>
<reference evidence="2" key="1">
    <citation type="journal article" date="2019" name="Plant J.">
        <title>Chlorella vulgaris genome assembly and annotation reveals the molecular basis for metabolic acclimation to high light conditions.</title>
        <authorList>
            <person name="Cecchin M."/>
            <person name="Marcolungo L."/>
            <person name="Rossato M."/>
            <person name="Girolomoni L."/>
            <person name="Cosentino E."/>
            <person name="Cuine S."/>
            <person name="Li-Beisson Y."/>
            <person name="Delledonne M."/>
            <person name="Ballottari M."/>
        </authorList>
    </citation>
    <scope>NUCLEOTIDE SEQUENCE</scope>
    <source>
        <strain evidence="2">211/11P</strain>
    </source>
</reference>
<feature type="domain" description="DUF7781" evidence="1">
    <location>
        <begin position="10"/>
        <end position="178"/>
    </location>
</feature>
<name>A0A9D4TN26_CHLVU</name>
<gene>
    <name evidence="2" type="ORF">D9Q98_004879</name>
</gene>
<dbReference type="Pfam" id="PF25003">
    <property type="entry name" value="DUF7781"/>
    <property type="match status" value="1"/>
</dbReference>
<organism evidence="2 3">
    <name type="scientific">Chlorella vulgaris</name>
    <name type="common">Green alga</name>
    <dbReference type="NCBI Taxonomy" id="3077"/>
    <lineage>
        <taxon>Eukaryota</taxon>
        <taxon>Viridiplantae</taxon>
        <taxon>Chlorophyta</taxon>
        <taxon>core chlorophytes</taxon>
        <taxon>Trebouxiophyceae</taxon>
        <taxon>Chlorellales</taxon>
        <taxon>Chlorellaceae</taxon>
        <taxon>Chlorella clade</taxon>
        <taxon>Chlorella</taxon>
    </lineage>
</organism>
<evidence type="ECO:0000313" key="2">
    <source>
        <dbReference type="EMBL" id="KAI3430283.1"/>
    </source>
</evidence>
<dbReference type="AlphaFoldDB" id="A0A9D4TN26"/>
<dbReference type="EMBL" id="SIDB01000007">
    <property type="protein sequence ID" value="KAI3430283.1"/>
    <property type="molecule type" value="Genomic_DNA"/>
</dbReference>